<dbReference type="SUPFAM" id="SSF160719">
    <property type="entry name" value="gpW/gp25-like"/>
    <property type="match status" value="1"/>
</dbReference>
<keyword evidence="2" id="KW-1185">Reference proteome</keyword>
<dbReference type="RefSeq" id="WP_062489179.1">
    <property type="nucleotide sequence ID" value="NZ_BOVJ01000020.1"/>
</dbReference>
<dbReference type="Proteomes" id="UP000680304">
    <property type="component" value="Unassembled WGS sequence"/>
</dbReference>
<reference evidence="1 2" key="1">
    <citation type="submission" date="2021-04" db="EMBL/GenBank/DDBJ databases">
        <title>Draft genome sequence of Paenibacillus cisolokensis, LC2-13A.</title>
        <authorList>
            <person name="Uke A."/>
            <person name="Chhe C."/>
            <person name="Baramee S."/>
            <person name="Kosugi A."/>
        </authorList>
    </citation>
    <scope>NUCLEOTIDE SEQUENCE [LARGE SCALE GENOMIC DNA]</scope>
    <source>
        <strain evidence="1 2">LC2-13A</strain>
    </source>
</reference>
<protein>
    <submittedName>
        <fullName evidence="1">Phage protein</fullName>
    </submittedName>
</protein>
<evidence type="ECO:0000313" key="1">
    <source>
        <dbReference type="EMBL" id="GIQ62129.1"/>
    </source>
</evidence>
<name>A0ABQ4N1T3_9BACL</name>
<dbReference type="InterPro" id="IPR020288">
    <property type="entry name" value="Sheath_initiator"/>
</dbReference>
<dbReference type="EMBL" id="BOVJ01000020">
    <property type="protein sequence ID" value="GIQ62129.1"/>
    <property type="molecule type" value="Genomic_DNA"/>
</dbReference>
<gene>
    <name evidence="1" type="ORF">PACILC2_06970</name>
</gene>
<evidence type="ECO:0000313" key="2">
    <source>
        <dbReference type="Proteomes" id="UP000680304"/>
    </source>
</evidence>
<dbReference type="Pfam" id="PF10934">
    <property type="entry name" value="Sheath_initiator"/>
    <property type="match status" value="1"/>
</dbReference>
<dbReference type="Gene3D" id="3.10.450.40">
    <property type="match status" value="1"/>
</dbReference>
<sequence>MIPEGGIIQGPLEETEETSRTWHLDFEAGRIAGMADGLQAMQQAVYMALRTDRYRHLIYSYDYGSELSGLVGSHSPSVRSDAARMIREALEPDDRIIGIEDVEVETAGDGLRIRFTVHTTFGNFQMEQEVNANV</sequence>
<proteinExistence type="predicted"/>
<organism evidence="1 2">
    <name type="scientific">Paenibacillus cisolokensis</name>
    <dbReference type="NCBI Taxonomy" id="1658519"/>
    <lineage>
        <taxon>Bacteria</taxon>
        <taxon>Bacillati</taxon>
        <taxon>Bacillota</taxon>
        <taxon>Bacilli</taxon>
        <taxon>Bacillales</taxon>
        <taxon>Paenibacillaceae</taxon>
        <taxon>Paenibacillus</taxon>
    </lineage>
</organism>
<accession>A0ABQ4N1T3</accession>
<comment type="caution">
    <text evidence="1">The sequence shown here is derived from an EMBL/GenBank/DDBJ whole genome shotgun (WGS) entry which is preliminary data.</text>
</comment>